<evidence type="ECO:0000313" key="2">
    <source>
        <dbReference type="Proteomes" id="UP001143856"/>
    </source>
</evidence>
<sequence>MATLREMPRAGRQLLSSVSHLRPCAPGIRRYASTDAAPPVVPDVELDSGLAGPIVTRDGITIDDPRKRASRRTHELPHERYRYHAPKYYRGPLHPVQPPPSSDPTARDFAPGPFNLPRLKQTYQSTIASDIMTMMYQHTPPGTPEKPERIRLREWDDSSPYMKNRPKRGPRGADVLFPLEKSIDWRNIPEIHAVHVAMYIPQAKKNADHLVVGRAVLRSISGVRPTVTTTKSSVSQWGIVKGDRSGVKCSMYGNQAYEFMDKLIHLVFPKIKEWKGVQGTSGDSTGNIGFGIDPQDMQHFPEVEAAYSMYPSKMIPGCRIVLQTTAKSDRHARILCKALGIPFYGEILSGAHIHGRLVVADGRAQGIDSLASDLTRLFLRSRSRNLADFHVRLKEPHRQYSAGDHVQGFVILSVVKPIRVTHLTVTLHGYVRAYKNASAAAQLAAVNPAIISHGGRNGRYHGNGHASLFQDEIVLCGEGRLQASRWEFEFDLQFPDLELPSSIDFERGTIAYFVTATLTRPTAITPTVSCEARVSLVEKVDVGSVPLPRERKVFLQTMKRRVRKGKSVAPAVTATKGHPTLTELTEASSDRESTRATESSNDSTMNLGNPIPASLEDPPPNPTVVDVRSEISGESITSNYSYSARGADASGESNAGSKHSGHDEREITATVELLKGGCLRGESIPVKIKVEHNRYMKSLHGIIVTLYRQGRVDYAPPISSFTGLSKEDAKRLERDEYYPRSKTGLGGLSLSSAGSCSVFRKDLSQAVAPLIIDPSTLTANITTSVRVPESAFPSIRHVPGGLITFKYHIEVIVDLGGKLVGPSSGAAQSQQPNRMVSSASLSATYGVDLNQLANWNGTIVDTDHIRREKGVISVSFEVVVGTTDSSKSRGKAAVRPSPTPQAPAQVEPTNEEELYDYGWQNNFNGRADDQGEYNPSGVQQLQPRYYSPITSPKTAHYDFQTHETQAPIYVPPPEVMNEGNLTEKERVRRAEQRLLPSQPPLTPETEVGPSQPPTSDRTSYLATQSSPPIVLSPGSGADGDMGGEPSAPALVDLEANPSEHRTDDKQELERQRLLTEASAPPDIPDDYDGGESSAPNFSRIRSPPRSHEPSAPALDEEHGAETQHHYHGTIETSSVVGAVEPLPRYER</sequence>
<reference evidence="1" key="1">
    <citation type="submission" date="2022-10" db="EMBL/GenBank/DDBJ databases">
        <title>Genome Sequence of Xylaria curta.</title>
        <authorList>
            <person name="Buettner E."/>
        </authorList>
    </citation>
    <scope>NUCLEOTIDE SEQUENCE</scope>
    <source>
        <strain evidence="1">Babe10</strain>
    </source>
</reference>
<keyword evidence="2" id="KW-1185">Reference proteome</keyword>
<accession>A0ACC1PFP4</accession>
<name>A0ACC1PFP4_9PEZI</name>
<protein>
    <submittedName>
        <fullName evidence="1">Uncharacterized protein</fullName>
    </submittedName>
</protein>
<dbReference type="Proteomes" id="UP001143856">
    <property type="component" value="Unassembled WGS sequence"/>
</dbReference>
<organism evidence="1 2">
    <name type="scientific">Xylaria curta</name>
    <dbReference type="NCBI Taxonomy" id="42375"/>
    <lineage>
        <taxon>Eukaryota</taxon>
        <taxon>Fungi</taxon>
        <taxon>Dikarya</taxon>
        <taxon>Ascomycota</taxon>
        <taxon>Pezizomycotina</taxon>
        <taxon>Sordariomycetes</taxon>
        <taxon>Xylariomycetidae</taxon>
        <taxon>Xylariales</taxon>
        <taxon>Xylariaceae</taxon>
        <taxon>Xylaria</taxon>
    </lineage>
</organism>
<evidence type="ECO:0000313" key="1">
    <source>
        <dbReference type="EMBL" id="KAJ2991397.1"/>
    </source>
</evidence>
<gene>
    <name evidence="1" type="ORF">NUW58_g2527</name>
</gene>
<dbReference type="EMBL" id="JAPDGR010000334">
    <property type="protein sequence ID" value="KAJ2991397.1"/>
    <property type="molecule type" value="Genomic_DNA"/>
</dbReference>
<comment type="caution">
    <text evidence="1">The sequence shown here is derived from an EMBL/GenBank/DDBJ whole genome shotgun (WGS) entry which is preliminary data.</text>
</comment>
<proteinExistence type="predicted"/>